<proteinExistence type="predicted"/>
<accession>B2VEG4</accession>
<dbReference type="EMBL" id="CU468135">
    <property type="protein sequence ID" value="CAO96939.1"/>
    <property type="molecule type" value="Genomic_DNA"/>
</dbReference>
<gene>
    <name evidence="2" type="ordered locus">ETA_18930</name>
</gene>
<organism evidence="2 3">
    <name type="scientific">Erwinia tasmaniensis (strain DSM 17950 / CFBP 7177 / CIP 109463 / NCPPB 4357 / Et1/99)</name>
    <dbReference type="NCBI Taxonomy" id="465817"/>
    <lineage>
        <taxon>Bacteria</taxon>
        <taxon>Pseudomonadati</taxon>
        <taxon>Pseudomonadota</taxon>
        <taxon>Gammaproteobacteria</taxon>
        <taxon>Enterobacterales</taxon>
        <taxon>Erwiniaceae</taxon>
        <taxon>Erwinia</taxon>
    </lineage>
</organism>
<name>B2VEG4_ERWT9</name>
<reference evidence="2 3" key="1">
    <citation type="journal article" date="2008" name="Environ. Microbiol.">
        <title>The genome of Erwinia tasmaniensis strain Et1/99, a non-pathogenic bacterium in the genus Erwinia.</title>
        <authorList>
            <person name="Kube M."/>
            <person name="Migdoll A.M."/>
            <person name="Mueller I."/>
            <person name="Kuhl H."/>
            <person name="Beck A."/>
            <person name="Reinhardt R."/>
            <person name="Geider K."/>
        </authorList>
    </citation>
    <scope>NUCLEOTIDE SEQUENCE [LARGE SCALE GENOMIC DNA]</scope>
    <source>
        <strain evidence="3">DSM 17950 / CFBP 7177 / CIP 109463 / NCPPB 4357 / Et1/99</strain>
    </source>
</reference>
<dbReference type="Proteomes" id="UP000001726">
    <property type="component" value="Chromosome"/>
</dbReference>
<evidence type="ECO:0000313" key="3">
    <source>
        <dbReference type="Proteomes" id="UP000001726"/>
    </source>
</evidence>
<dbReference type="RefSeq" id="WP_012441623.1">
    <property type="nucleotide sequence ID" value="NC_010694.1"/>
</dbReference>
<feature type="region of interest" description="Disordered" evidence="1">
    <location>
        <begin position="337"/>
        <end position="356"/>
    </location>
</feature>
<protein>
    <submittedName>
        <fullName evidence="2">Uncharacterized protein</fullName>
    </submittedName>
</protein>
<evidence type="ECO:0000313" key="2">
    <source>
        <dbReference type="EMBL" id="CAO96939.1"/>
    </source>
</evidence>
<dbReference type="OrthoDB" id="9859498at2"/>
<dbReference type="AlphaFoldDB" id="B2VEG4"/>
<dbReference type="HOGENOM" id="CLU_777880_0_0_6"/>
<sequence length="356" mass="40101">MGVNIANGLDSSITPSITLSKKENRRQESKVFSSLSSVYCPDSSCFPREMKRNINEIAEKNGELHLLSESLIRDNLGKNKVKLAQENSKSPLYFTDGARELFNNLTLSGINLKGLNIERESKEKKTELFLLGILTNFSKDKINHRAADELSKITESDNYTDAKTTVLGRELKNLLFISGHDAFHHFIECFNNECDKKWSEIHPGLALNDPKSEQYNINQRFCNKHAISLIKSLTARNATELEIQTRFRLFRDVFLAQASTLDSGYPVDRYLTEEAAALTSEITPNGAGEHLFQTERSDNAARSSCQIQTVAEIHAPPVNDKVKRLSHHEIDRVNKPNAEPSALYDNESDECQAINN</sequence>
<dbReference type="KEGG" id="eta:ETA_18930"/>
<keyword evidence="3" id="KW-1185">Reference proteome</keyword>
<evidence type="ECO:0000256" key="1">
    <source>
        <dbReference type="SAM" id="MobiDB-lite"/>
    </source>
</evidence>
<dbReference type="STRING" id="465817.ETA_18930"/>